<name>A0A1N7CGA2_9EURY</name>
<dbReference type="Pfam" id="PF08220">
    <property type="entry name" value="HTH_DeoR"/>
    <property type="match status" value="1"/>
</dbReference>
<keyword evidence="2" id="KW-0804">Transcription</keyword>
<dbReference type="OrthoDB" id="285635at2157"/>
<protein>
    <submittedName>
        <fullName evidence="4">DeoR-like helix-turn-helix domain-containing protein</fullName>
    </submittedName>
</protein>
<keyword evidence="5" id="KW-1185">Reference proteome</keyword>
<dbReference type="Gene3D" id="1.10.10.10">
    <property type="entry name" value="Winged helix-like DNA-binding domain superfamily/Winged helix DNA-binding domain"/>
    <property type="match status" value="1"/>
</dbReference>
<dbReference type="EMBL" id="FTNR01000001">
    <property type="protein sequence ID" value="SIR62626.1"/>
    <property type="molecule type" value="Genomic_DNA"/>
</dbReference>
<evidence type="ECO:0000313" key="5">
    <source>
        <dbReference type="Proteomes" id="UP000185936"/>
    </source>
</evidence>
<reference evidence="5" key="1">
    <citation type="submission" date="2017-01" db="EMBL/GenBank/DDBJ databases">
        <authorList>
            <person name="Varghese N."/>
            <person name="Submissions S."/>
        </authorList>
    </citation>
    <scope>NUCLEOTIDE SEQUENCE [LARGE SCALE GENOMIC DNA]</scope>
    <source>
        <strain evidence="5">type strain: HArc-</strain>
    </source>
</reference>
<dbReference type="InterPro" id="IPR036388">
    <property type="entry name" value="WH-like_DNA-bd_sf"/>
</dbReference>
<evidence type="ECO:0000313" key="4">
    <source>
        <dbReference type="EMBL" id="SIR62626.1"/>
    </source>
</evidence>
<evidence type="ECO:0000256" key="2">
    <source>
        <dbReference type="ARBA" id="ARBA00023163"/>
    </source>
</evidence>
<evidence type="ECO:0000256" key="1">
    <source>
        <dbReference type="ARBA" id="ARBA00023015"/>
    </source>
</evidence>
<keyword evidence="1" id="KW-0805">Transcription regulation</keyword>
<dbReference type="InterPro" id="IPR001034">
    <property type="entry name" value="DeoR_HTH"/>
</dbReference>
<gene>
    <name evidence="4" type="ORF">SAMN05421752_101340</name>
</gene>
<dbReference type="RefSeq" id="WP_076607439.1">
    <property type="nucleotide sequence ID" value="NZ_FTNR01000001.1"/>
</dbReference>
<organism evidence="4 5">
    <name type="scientific">Natronorubrum thiooxidans</name>
    <dbReference type="NCBI Taxonomy" id="308853"/>
    <lineage>
        <taxon>Archaea</taxon>
        <taxon>Methanobacteriati</taxon>
        <taxon>Methanobacteriota</taxon>
        <taxon>Stenosarchaea group</taxon>
        <taxon>Halobacteria</taxon>
        <taxon>Halobacteriales</taxon>
        <taxon>Natrialbaceae</taxon>
        <taxon>Natronorubrum</taxon>
    </lineage>
</organism>
<dbReference type="InterPro" id="IPR036390">
    <property type="entry name" value="WH_DNA-bd_sf"/>
</dbReference>
<feature type="domain" description="HTH deoR-type" evidence="3">
    <location>
        <begin position="13"/>
        <end position="61"/>
    </location>
</feature>
<dbReference type="Proteomes" id="UP000185936">
    <property type="component" value="Unassembled WGS sequence"/>
</dbReference>
<sequence length="78" mass="8597">MPDSDSLAQQQTDAILEALDDSSPATTAELATTLETHPMTVERHCQMLQRDGCIRRCTGGMYTLVETSTERLPTRLAD</sequence>
<dbReference type="AlphaFoldDB" id="A0A1N7CGA2"/>
<evidence type="ECO:0000259" key="3">
    <source>
        <dbReference type="Pfam" id="PF08220"/>
    </source>
</evidence>
<accession>A0A1N7CGA2</accession>
<dbReference type="GO" id="GO:0003700">
    <property type="term" value="F:DNA-binding transcription factor activity"/>
    <property type="evidence" value="ECO:0007669"/>
    <property type="project" value="InterPro"/>
</dbReference>
<proteinExistence type="predicted"/>
<dbReference type="SUPFAM" id="SSF46785">
    <property type="entry name" value="Winged helix' DNA-binding domain"/>
    <property type="match status" value="1"/>
</dbReference>